<dbReference type="PANTHER" id="PTHR43580">
    <property type="entry name" value="OXIDOREDUCTASE GLYR1-RELATED"/>
    <property type="match status" value="1"/>
</dbReference>
<dbReference type="Proteomes" id="UP000037982">
    <property type="component" value="Unassembled WGS sequence"/>
</dbReference>
<dbReference type="Gene3D" id="3.40.50.720">
    <property type="entry name" value="NAD(P)-binding Rossmann-like Domain"/>
    <property type="match status" value="1"/>
</dbReference>
<comment type="caution">
    <text evidence="5">The sequence shown here is derived from an EMBL/GenBank/DDBJ whole genome shotgun (WGS) entry which is preliminary data.</text>
</comment>
<dbReference type="PANTHER" id="PTHR43580:SF2">
    <property type="entry name" value="CYTOKINE-LIKE NUCLEAR FACTOR N-PAC"/>
    <property type="match status" value="1"/>
</dbReference>
<dbReference type="InterPro" id="IPR006115">
    <property type="entry name" value="6PGDH_NADP-bd"/>
</dbReference>
<evidence type="ECO:0000259" key="4">
    <source>
        <dbReference type="Pfam" id="PF21761"/>
    </source>
</evidence>
<feature type="domain" description="NADPH-dependent reductive aminase-like C-terminal" evidence="4">
    <location>
        <begin position="170"/>
        <end position="294"/>
    </location>
</feature>
<dbReference type="RefSeq" id="WP_053922561.1">
    <property type="nucleotide sequence ID" value="NZ_LGKG01000013.1"/>
</dbReference>
<dbReference type="GO" id="GO:0050661">
    <property type="term" value="F:NADP binding"/>
    <property type="evidence" value="ECO:0007669"/>
    <property type="project" value="InterPro"/>
</dbReference>
<dbReference type="EMBL" id="LGKG01000013">
    <property type="protein sequence ID" value="KPC66345.1"/>
    <property type="molecule type" value="Genomic_DNA"/>
</dbReference>
<dbReference type="PIRSF" id="PIRSF000103">
    <property type="entry name" value="HIBADH"/>
    <property type="match status" value="1"/>
</dbReference>
<keyword evidence="6" id="KW-1185">Reference proteome</keyword>
<feature type="domain" description="6-phosphogluconate dehydrogenase NADP-binding" evidence="3">
    <location>
        <begin position="15"/>
        <end position="163"/>
    </location>
</feature>
<keyword evidence="2" id="KW-0560">Oxidoreductase</keyword>
<dbReference type="InterPro" id="IPR036291">
    <property type="entry name" value="NAD(P)-bd_dom_sf"/>
</dbReference>
<dbReference type="GO" id="GO:0016491">
    <property type="term" value="F:oxidoreductase activity"/>
    <property type="evidence" value="ECO:0007669"/>
    <property type="project" value="UniProtKB-KW"/>
</dbReference>
<evidence type="ECO:0000256" key="1">
    <source>
        <dbReference type="ARBA" id="ARBA00009080"/>
    </source>
</evidence>
<dbReference type="Pfam" id="PF03446">
    <property type="entry name" value="NAD_binding_2"/>
    <property type="match status" value="1"/>
</dbReference>
<evidence type="ECO:0000313" key="6">
    <source>
        <dbReference type="Proteomes" id="UP000037982"/>
    </source>
</evidence>
<evidence type="ECO:0000313" key="5">
    <source>
        <dbReference type="EMBL" id="KPC66345.1"/>
    </source>
</evidence>
<organism evidence="5 6">
    <name type="scientific">Streptomyces chattanoogensis</name>
    <dbReference type="NCBI Taxonomy" id="66876"/>
    <lineage>
        <taxon>Bacteria</taxon>
        <taxon>Bacillati</taxon>
        <taxon>Actinomycetota</taxon>
        <taxon>Actinomycetes</taxon>
        <taxon>Kitasatosporales</taxon>
        <taxon>Streptomycetaceae</taxon>
        <taxon>Streptomyces</taxon>
    </lineage>
</organism>
<name>A0A0N0XZI0_9ACTN</name>
<gene>
    <name evidence="5" type="ORF">ADL29_05305</name>
</gene>
<evidence type="ECO:0000259" key="3">
    <source>
        <dbReference type="Pfam" id="PF03446"/>
    </source>
</evidence>
<dbReference type="AlphaFoldDB" id="A0A0N0XZI0"/>
<dbReference type="Pfam" id="PF21761">
    <property type="entry name" value="RedAm-like_C"/>
    <property type="match status" value="1"/>
</dbReference>
<dbReference type="PATRIC" id="fig|66876.3.peg.1174"/>
<accession>A0A0N0XZI0</accession>
<dbReference type="Gene3D" id="1.10.1040.10">
    <property type="entry name" value="N-(1-d-carboxylethyl)-l-norvaline Dehydrogenase, domain 2"/>
    <property type="match status" value="1"/>
</dbReference>
<dbReference type="InterPro" id="IPR048666">
    <property type="entry name" value="RedAm-like_C"/>
</dbReference>
<dbReference type="InterPro" id="IPR013328">
    <property type="entry name" value="6PGD_dom2"/>
</dbReference>
<sequence length="298" mass="31148">MSHASNTNNTNKQAVTVIGLGPMGRAMAAAYLKAGYAVTVWNRTTAKADELVAQGAVRAATPAEALAANELVVLSLTDYDACHAVLDGATAALAGRVLVNLTSDTPEKARAAAQWADGHGARYLTGGVQVPPPLIGQEGAATFYSGPREVFETHRAALEVLTAADYRGTDPGLAQVYYQALMAMFWSSMTGYLHAVALMRANGITAEEFRPHALKAADVSYFIGEMGARLDVDRHNTGADRLAMDAASADHVVHTLKDAGLDTEVPAALASFFHRGVAAGHGEGSFTGLISVLERPAG</sequence>
<proteinExistence type="inferred from homology"/>
<evidence type="ECO:0000256" key="2">
    <source>
        <dbReference type="ARBA" id="ARBA00023002"/>
    </source>
</evidence>
<dbReference type="SUPFAM" id="SSF51735">
    <property type="entry name" value="NAD(P)-binding Rossmann-fold domains"/>
    <property type="match status" value="1"/>
</dbReference>
<dbReference type="InterPro" id="IPR015815">
    <property type="entry name" value="HIBADH-related"/>
</dbReference>
<reference evidence="6" key="1">
    <citation type="submission" date="2015-07" db="EMBL/GenBank/DDBJ databases">
        <authorList>
            <person name="Ju K.-S."/>
            <person name="Doroghazi J.R."/>
            <person name="Metcalf W.W."/>
        </authorList>
    </citation>
    <scope>NUCLEOTIDE SEQUENCE [LARGE SCALE GENOMIC DNA]</scope>
    <source>
        <strain evidence="6">NRRL ISP-5002</strain>
    </source>
</reference>
<dbReference type="InterPro" id="IPR051265">
    <property type="entry name" value="HIBADH-related_NP60_sf"/>
</dbReference>
<comment type="similarity">
    <text evidence="1">Belongs to the HIBADH-related family.</text>
</comment>
<protein>
    <submittedName>
        <fullName evidence="5">6-phosphogluconate dehydrogenase</fullName>
    </submittedName>
</protein>